<feature type="domain" description="HIT" evidence="4">
    <location>
        <begin position="4"/>
        <end position="111"/>
    </location>
</feature>
<dbReference type="InterPro" id="IPR039384">
    <property type="entry name" value="HINT"/>
</dbReference>
<dbReference type="Gene3D" id="3.30.428.10">
    <property type="entry name" value="HIT-like"/>
    <property type="match status" value="1"/>
</dbReference>
<sequence length="133" mass="15598">MDCIFCKIIDKEMNAKIIYENDYTLAFLDIFPNSNGHSLVIPKKHFEDYEQTDDFYLQEVAKTKKIVAKILKEKLNAKGINYVSNQGSEAFQVVFHYHEHIVPKYIKEKGYTFKINTEPGDLLDLDIIYKKLK</sequence>
<evidence type="ECO:0000313" key="5">
    <source>
        <dbReference type="EMBL" id="AUB31909.1"/>
    </source>
</evidence>
<dbReference type="GO" id="GO:0009117">
    <property type="term" value="P:nucleotide metabolic process"/>
    <property type="evidence" value="ECO:0007669"/>
    <property type="project" value="TreeGrafter"/>
</dbReference>
<evidence type="ECO:0000256" key="2">
    <source>
        <dbReference type="PIRSR" id="PIRSR601310-3"/>
    </source>
</evidence>
<dbReference type="EMBL" id="CP025057">
    <property type="protein sequence ID" value="AUB31909.1"/>
    <property type="molecule type" value="Genomic_DNA"/>
</dbReference>
<dbReference type="RefSeq" id="WP_100916867.1">
    <property type="nucleotide sequence ID" value="NZ_CP025057.1"/>
</dbReference>
<name>A0A2K8SEN5_9MOLU</name>
<dbReference type="OrthoDB" id="9784774at2"/>
<dbReference type="Pfam" id="PF01230">
    <property type="entry name" value="HIT"/>
    <property type="match status" value="1"/>
</dbReference>
<proteinExistence type="predicted"/>
<dbReference type="PROSITE" id="PS51084">
    <property type="entry name" value="HIT_2"/>
    <property type="match status" value="1"/>
</dbReference>
<organism evidence="5 6">
    <name type="scientific">Spiroplasma floricola 23-6</name>
    <dbReference type="NCBI Taxonomy" id="1336749"/>
    <lineage>
        <taxon>Bacteria</taxon>
        <taxon>Bacillati</taxon>
        <taxon>Mycoplasmatota</taxon>
        <taxon>Mollicutes</taxon>
        <taxon>Entomoplasmatales</taxon>
        <taxon>Spiroplasmataceae</taxon>
        <taxon>Spiroplasma</taxon>
    </lineage>
</organism>
<dbReference type="KEGG" id="sfz:SFLOR_v1c08610"/>
<dbReference type="PRINTS" id="PR00332">
    <property type="entry name" value="HISTRIAD"/>
</dbReference>
<gene>
    <name evidence="5" type="primary">hit</name>
    <name evidence="5" type="ORF">SFLOR_v1c08610</name>
</gene>
<dbReference type="InterPro" id="IPR011146">
    <property type="entry name" value="HIT-like"/>
</dbReference>
<dbReference type="PANTHER" id="PTHR46648:SF1">
    <property type="entry name" value="ADENOSINE 5'-MONOPHOSPHORAMIDASE HNT1"/>
    <property type="match status" value="1"/>
</dbReference>
<dbReference type="CDD" id="cd01277">
    <property type="entry name" value="HINT_subgroup"/>
    <property type="match status" value="1"/>
</dbReference>
<feature type="active site" description="Tele-AMP-histidine intermediate" evidence="1">
    <location>
        <position position="98"/>
    </location>
</feature>
<dbReference type="AlphaFoldDB" id="A0A2K8SEN5"/>
<accession>A0A2K8SEN5</accession>
<dbReference type="PANTHER" id="PTHR46648">
    <property type="entry name" value="HIT FAMILY PROTEIN 1"/>
    <property type="match status" value="1"/>
</dbReference>
<feature type="short sequence motif" description="Histidine triad motif" evidence="2 3">
    <location>
        <begin position="96"/>
        <end position="100"/>
    </location>
</feature>
<dbReference type="InterPro" id="IPR036265">
    <property type="entry name" value="HIT-like_sf"/>
</dbReference>
<evidence type="ECO:0000256" key="1">
    <source>
        <dbReference type="PIRSR" id="PIRSR601310-1"/>
    </source>
</evidence>
<protein>
    <submittedName>
        <fullName evidence="5">Histidine triad protein</fullName>
    </submittedName>
</protein>
<dbReference type="InterPro" id="IPR001310">
    <property type="entry name" value="Histidine_triad_HIT"/>
</dbReference>
<reference evidence="5 6" key="1">
    <citation type="submission" date="2017-12" db="EMBL/GenBank/DDBJ databases">
        <title>Complete genome sequence of Spiroplasma floricola 23-6 (ATCC 29989).</title>
        <authorList>
            <person name="Tsai Y.-M."/>
            <person name="Wu P.-S."/>
            <person name="Lo W.-S."/>
            <person name="Kuo C.-H."/>
        </authorList>
    </citation>
    <scope>NUCLEOTIDE SEQUENCE [LARGE SCALE GENOMIC DNA]</scope>
    <source>
        <strain evidence="5 6">23-6</strain>
    </source>
</reference>
<dbReference type="SUPFAM" id="SSF54197">
    <property type="entry name" value="HIT-like"/>
    <property type="match status" value="1"/>
</dbReference>
<dbReference type="GO" id="GO:0003824">
    <property type="term" value="F:catalytic activity"/>
    <property type="evidence" value="ECO:0007669"/>
    <property type="project" value="InterPro"/>
</dbReference>
<evidence type="ECO:0000313" key="6">
    <source>
        <dbReference type="Proteomes" id="UP000231823"/>
    </source>
</evidence>
<dbReference type="Proteomes" id="UP000231823">
    <property type="component" value="Chromosome"/>
</dbReference>
<evidence type="ECO:0000259" key="4">
    <source>
        <dbReference type="PROSITE" id="PS51084"/>
    </source>
</evidence>
<evidence type="ECO:0000256" key="3">
    <source>
        <dbReference type="PROSITE-ProRule" id="PRU00464"/>
    </source>
</evidence>
<keyword evidence="6" id="KW-1185">Reference proteome</keyword>